<keyword evidence="2" id="KW-1185">Reference proteome</keyword>
<sequence length="138" mass="15697">MKFLCSRHTQAIQSNPVKAGLYWQKLIDSGEHNLKQGNYYKAHQCLGGASEVASLMLKSQVLRWNKYSCIDMLVIACRKLQQTLSLLGYPTEATALEEELILQLENLSTNHQINVGLRTDAKTAIEYSELYEERVLVH</sequence>
<evidence type="ECO:0000313" key="1">
    <source>
        <dbReference type="EMBL" id="GLS25991.1"/>
    </source>
</evidence>
<dbReference type="Proteomes" id="UP001156870">
    <property type="component" value="Unassembled WGS sequence"/>
</dbReference>
<gene>
    <name evidence="1" type="ORF">GCM10007877_17060</name>
</gene>
<proteinExistence type="predicted"/>
<dbReference type="EMBL" id="BSPD01000037">
    <property type="protein sequence ID" value="GLS25991.1"/>
    <property type="molecule type" value="Genomic_DNA"/>
</dbReference>
<dbReference type="RefSeq" id="WP_232593239.1">
    <property type="nucleotide sequence ID" value="NZ_BSPD01000037.1"/>
</dbReference>
<accession>A0AA37T8M3</accession>
<reference evidence="1 2" key="1">
    <citation type="journal article" date="2014" name="Int. J. Syst. Evol. Microbiol.">
        <title>Complete genome sequence of Corynebacterium casei LMG S-19264T (=DSM 44701T), isolated from a smear-ripened cheese.</title>
        <authorList>
            <consortium name="US DOE Joint Genome Institute (JGI-PGF)"/>
            <person name="Walter F."/>
            <person name="Albersmeier A."/>
            <person name="Kalinowski J."/>
            <person name="Ruckert C."/>
        </authorList>
    </citation>
    <scope>NUCLEOTIDE SEQUENCE [LARGE SCALE GENOMIC DNA]</scope>
    <source>
        <strain evidence="1 2">NBRC 110095</strain>
    </source>
</reference>
<protein>
    <submittedName>
        <fullName evidence="1">Uncharacterized protein</fullName>
    </submittedName>
</protein>
<organism evidence="1 2">
    <name type="scientific">Marinibactrum halimedae</name>
    <dbReference type="NCBI Taxonomy" id="1444977"/>
    <lineage>
        <taxon>Bacteria</taxon>
        <taxon>Pseudomonadati</taxon>
        <taxon>Pseudomonadota</taxon>
        <taxon>Gammaproteobacteria</taxon>
        <taxon>Cellvibrionales</taxon>
        <taxon>Cellvibrionaceae</taxon>
        <taxon>Marinibactrum</taxon>
    </lineage>
</organism>
<dbReference type="AlphaFoldDB" id="A0AA37T8M3"/>
<name>A0AA37T8M3_9GAMM</name>
<comment type="caution">
    <text evidence="1">The sequence shown here is derived from an EMBL/GenBank/DDBJ whole genome shotgun (WGS) entry which is preliminary data.</text>
</comment>
<evidence type="ECO:0000313" key="2">
    <source>
        <dbReference type="Proteomes" id="UP001156870"/>
    </source>
</evidence>